<dbReference type="EMBL" id="JAVFHQ010000071">
    <property type="protein sequence ID" value="KAK4540260.1"/>
    <property type="molecule type" value="Genomic_DNA"/>
</dbReference>
<accession>A0AAV9J636</accession>
<feature type="compositionally biased region" description="Low complexity" evidence="1">
    <location>
        <begin position="276"/>
        <end position="288"/>
    </location>
</feature>
<evidence type="ECO:0000256" key="2">
    <source>
        <dbReference type="SAM" id="Phobius"/>
    </source>
</evidence>
<sequence length="288" mass="30027">MPFKNVFERRVNENMQEAEAGRAPPPEVVDADMEMKKQIQPPSPDKEAQAQDGDWSDKKDQPPRFSTLFSAAPPQPPRQFESYPEPKRKSGVFLPTPVFTIIAVILLFESTVLFAYTVIGLYNNLPVRLVPGAAVCACEGIDRQPTVNIAPNFIMPQAQAPQTVTVFGTGSLPDLLPPSTSTTSSSILSTSTSSSSMSSVAATSQAAAAASDILGMLTGLATATATPSSSRSVAVVTVTPASTVILSEVQPTPSAVKSTLLLTVNAAGSTLSPDPTTTATSATATATT</sequence>
<evidence type="ECO:0000256" key="1">
    <source>
        <dbReference type="SAM" id="MobiDB-lite"/>
    </source>
</evidence>
<feature type="compositionally biased region" description="Basic and acidic residues" evidence="1">
    <location>
        <begin position="44"/>
        <end position="62"/>
    </location>
</feature>
<evidence type="ECO:0000313" key="4">
    <source>
        <dbReference type="Proteomes" id="UP001324427"/>
    </source>
</evidence>
<name>A0AAV9J636_9PEZI</name>
<reference evidence="3 4" key="1">
    <citation type="submission" date="2021-11" db="EMBL/GenBank/DDBJ databases">
        <title>Black yeast isolated from Biological Soil Crust.</title>
        <authorList>
            <person name="Kurbessoian T."/>
        </authorList>
    </citation>
    <scope>NUCLEOTIDE SEQUENCE [LARGE SCALE GENOMIC DNA]</scope>
    <source>
        <strain evidence="3 4">CCFEE 5522</strain>
    </source>
</reference>
<feature type="compositionally biased region" description="Basic and acidic residues" evidence="1">
    <location>
        <begin position="1"/>
        <end position="12"/>
    </location>
</feature>
<proteinExistence type="predicted"/>
<gene>
    <name evidence="3" type="ORF">LTR36_009665</name>
</gene>
<organism evidence="3 4">
    <name type="scientific">Oleoguttula mirabilis</name>
    <dbReference type="NCBI Taxonomy" id="1507867"/>
    <lineage>
        <taxon>Eukaryota</taxon>
        <taxon>Fungi</taxon>
        <taxon>Dikarya</taxon>
        <taxon>Ascomycota</taxon>
        <taxon>Pezizomycotina</taxon>
        <taxon>Dothideomycetes</taxon>
        <taxon>Dothideomycetidae</taxon>
        <taxon>Mycosphaerellales</taxon>
        <taxon>Teratosphaeriaceae</taxon>
        <taxon>Oleoguttula</taxon>
    </lineage>
</organism>
<feature type="region of interest" description="Disordered" evidence="1">
    <location>
        <begin position="268"/>
        <end position="288"/>
    </location>
</feature>
<keyword evidence="2" id="KW-0472">Membrane</keyword>
<evidence type="ECO:0000313" key="3">
    <source>
        <dbReference type="EMBL" id="KAK4540260.1"/>
    </source>
</evidence>
<feature type="transmembrane region" description="Helical" evidence="2">
    <location>
        <begin position="98"/>
        <end position="122"/>
    </location>
</feature>
<keyword evidence="2" id="KW-1133">Transmembrane helix</keyword>
<protein>
    <submittedName>
        <fullName evidence="3">Uncharacterized protein</fullName>
    </submittedName>
</protein>
<dbReference type="AlphaFoldDB" id="A0AAV9J636"/>
<keyword evidence="2" id="KW-0812">Transmembrane</keyword>
<dbReference type="Proteomes" id="UP001324427">
    <property type="component" value="Unassembled WGS sequence"/>
</dbReference>
<comment type="caution">
    <text evidence="3">The sequence shown here is derived from an EMBL/GenBank/DDBJ whole genome shotgun (WGS) entry which is preliminary data.</text>
</comment>
<keyword evidence="4" id="KW-1185">Reference proteome</keyword>
<feature type="region of interest" description="Disordered" evidence="1">
    <location>
        <begin position="1"/>
        <end position="85"/>
    </location>
</feature>